<keyword evidence="4" id="KW-1185">Reference proteome</keyword>
<dbReference type="Proteomes" id="UP000292052">
    <property type="component" value="Unassembled WGS sequence"/>
</dbReference>
<dbReference type="PANTHER" id="PTHR43115">
    <property type="entry name" value="DEHYDROGENASE/REDUCTASE SDR FAMILY MEMBER 11"/>
    <property type="match status" value="1"/>
</dbReference>
<dbReference type="STRING" id="1661398.A0A482VUW6"/>
<dbReference type="Pfam" id="PF00106">
    <property type="entry name" value="adh_short"/>
    <property type="match status" value="1"/>
</dbReference>
<sequence>MSTIARGKFLAMVLSLDRWRGKTAVITGAGAGIGTAIAAKLVEKGLQVADLSHRVEELSKKLEGKTWKLHALRADISKEEDILQAFSWVADNLGPLHIPTDNVEIGQDNRRRYGKVDEGIEH</sequence>
<evidence type="ECO:0000256" key="2">
    <source>
        <dbReference type="ARBA" id="ARBA00023002"/>
    </source>
</evidence>
<dbReference type="InterPro" id="IPR036291">
    <property type="entry name" value="NAD(P)-bd_dom_sf"/>
</dbReference>
<dbReference type="GO" id="GO:0016491">
    <property type="term" value="F:oxidoreductase activity"/>
    <property type="evidence" value="ECO:0007669"/>
    <property type="project" value="UniProtKB-KW"/>
</dbReference>
<accession>A0A482VUW6</accession>
<gene>
    <name evidence="3" type="ORF">BDFB_015101</name>
</gene>
<dbReference type="Gene3D" id="3.40.50.720">
    <property type="entry name" value="NAD(P)-binding Rossmann-like Domain"/>
    <property type="match status" value="1"/>
</dbReference>
<organism evidence="3 4">
    <name type="scientific">Asbolus verrucosus</name>
    <name type="common">Desert ironclad beetle</name>
    <dbReference type="NCBI Taxonomy" id="1661398"/>
    <lineage>
        <taxon>Eukaryota</taxon>
        <taxon>Metazoa</taxon>
        <taxon>Ecdysozoa</taxon>
        <taxon>Arthropoda</taxon>
        <taxon>Hexapoda</taxon>
        <taxon>Insecta</taxon>
        <taxon>Pterygota</taxon>
        <taxon>Neoptera</taxon>
        <taxon>Endopterygota</taxon>
        <taxon>Coleoptera</taxon>
        <taxon>Polyphaga</taxon>
        <taxon>Cucujiformia</taxon>
        <taxon>Tenebrionidae</taxon>
        <taxon>Pimeliinae</taxon>
        <taxon>Asbolus</taxon>
    </lineage>
</organism>
<evidence type="ECO:0000313" key="4">
    <source>
        <dbReference type="Proteomes" id="UP000292052"/>
    </source>
</evidence>
<keyword evidence="2" id="KW-0560">Oxidoreductase</keyword>
<protein>
    <submittedName>
        <fullName evidence="3">Adh short, KR, and/or NAD binding 10 domain containing protein</fullName>
    </submittedName>
</protein>
<name>A0A482VUW6_ASBVE</name>
<comment type="caution">
    <text evidence="3">The sequence shown here is derived from an EMBL/GenBank/DDBJ whole genome shotgun (WGS) entry which is preliminary data.</text>
</comment>
<comment type="similarity">
    <text evidence="1">Belongs to the short-chain dehydrogenases/reductases (SDR) family.</text>
</comment>
<dbReference type="PRINTS" id="PR00081">
    <property type="entry name" value="GDHRDH"/>
</dbReference>
<dbReference type="InterPro" id="IPR002347">
    <property type="entry name" value="SDR_fam"/>
</dbReference>
<dbReference type="AlphaFoldDB" id="A0A482VUW6"/>
<dbReference type="SUPFAM" id="SSF51735">
    <property type="entry name" value="NAD(P)-binding Rossmann-fold domains"/>
    <property type="match status" value="1"/>
</dbReference>
<dbReference type="EMBL" id="QDEB01064275">
    <property type="protein sequence ID" value="RZC36198.1"/>
    <property type="molecule type" value="Genomic_DNA"/>
</dbReference>
<proteinExistence type="inferred from homology"/>
<evidence type="ECO:0000256" key="1">
    <source>
        <dbReference type="ARBA" id="ARBA00006484"/>
    </source>
</evidence>
<reference evidence="3 4" key="1">
    <citation type="submission" date="2017-03" db="EMBL/GenBank/DDBJ databases">
        <title>Genome of the blue death feigning beetle - Asbolus verrucosus.</title>
        <authorList>
            <person name="Rider S.D."/>
        </authorList>
    </citation>
    <scope>NUCLEOTIDE SEQUENCE [LARGE SCALE GENOMIC DNA]</scope>
    <source>
        <strain evidence="3">Butters</strain>
        <tissue evidence="3">Head and leg muscle</tissue>
    </source>
</reference>
<dbReference type="PANTHER" id="PTHR43115:SF4">
    <property type="entry name" value="DEHYDROGENASE_REDUCTASE SDR FAMILY MEMBER 11"/>
    <property type="match status" value="1"/>
</dbReference>
<dbReference type="OrthoDB" id="1933717at2759"/>
<evidence type="ECO:0000313" key="3">
    <source>
        <dbReference type="EMBL" id="RZC36198.1"/>
    </source>
</evidence>